<dbReference type="OrthoDB" id="187139at2759"/>
<dbReference type="SUPFAM" id="SSF51126">
    <property type="entry name" value="Pectin lyase-like"/>
    <property type="match status" value="1"/>
</dbReference>
<keyword evidence="3" id="KW-0134">Cell wall</keyword>
<dbReference type="GeneID" id="116211786"/>
<keyword evidence="4" id="KW-0964">Secreted</keyword>
<dbReference type="GO" id="GO:0005975">
    <property type="term" value="P:carbohydrate metabolic process"/>
    <property type="evidence" value="ECO:0007669"/>
    <property type="project" value="InterPro"/>
</dbReference>
<accession>A0A6P8EA33</accession>
<sequence length="471" mass="51173">MKQNKSPTLLHLLCILLIAVLLTMHYVAPIEAKRGHGKKAAKPHKPSKHRGRHKADHGPSTGPAMAPPDKPSIFDVLSYGAKGDGESDDSKALVAAWKVACKVPSSTLRIPPELKFLIKPVTLQGPCASDLVLLIDGTLLAPPKVGSWPKSSWFQWLNFKWVQNFTIRGTGMVDGQGSNWWSLSDQVQHIQRKLKHVPHMKPTAVRFYSSYNVTVRDISIVNSPLCHLKFDNSAGVKVTNVTISSPGDSPNTDGIHLQNTRDAEIEHSNIGCGDDCVSIQTGCANVHVHHINCGPGHGISLGGLGKDKSVACVSNITVENSSLQSTMYGLRIKTWQGGLGSVENVSFSNVQVSNVKVPIAIDQYYCDKVYCRNQSKAVAITGVKFDQIVGTYAVQPIYLACSRNVPCTDVNLIGVQLKPSPRSEVGLRQTLCYNSYGKSTSPLLPSSIDGCLRSESGSIKRTLRSHEILCR</sequence>
<dbReference type="GO" id="GO:0004650">
    <property type="term" value="F:polygalacturonase activity"/>
    <property type="evidence" value="ECO:0007669"/>
    <property type="project" value="InterPro"/>
</dbReference>
<evidence type="ECO:0000256" key="6">
    <source>
        <dbReference type="ARBA" id="ARBA00023295"/>
    </source>
</evidence>
<evidence type="ECO:0000256" key="3">
    <source>
        <dbReference type="ARBA" id="ARBA00022512"/>
    </source>
</evidence>
<evidence type="ECO:0000313" key="12">
    <source>
        <dbReference type="RefSeq" id="XP_031402161.1"/>
    </source>
</evidence>
<evidence type="ECO:0000256" key="1">
    <source>
        <dbReference type="ARBA" id="ARBA00004191"/>
    </source>
</evidence>
<evidence type="ECO:0000256" key="8">
    <source>
        <dbReference type="RuleBase" id="RU361169"/>
    </source>
</evidence>
<reference evidence="11" key="1">
    <citation type="journal article" date="2020" name="Plant Biotechnol. J.">
        <title>The pomegranate (Punica granatum L.) draft genome dissects genetic divergence between soft- and hard-seeded cultivars.</title>
        <authorList>
            <person name="Luo X."/>
            <person name="Li H."/>
            <person name="Wu Z."/>
            <person name="Yao W."/>
            <person name="Zhao P."/>
            <person name="Cao D."/>
            <person name="Yu H."/>
            <person name="Li K."/>
            <person name="Poudel K."/>
            <person name="Zhao D."/>
            <person name="Zhang F."/>
            <person name="Xia X."/>
            <person name="Chen L."/>
            <person name="Wang Q."/>
            <person name="Jing D."/>
            <person name="Cao S."/>
        </authorList>
    </citation>
    <scope>NUCLEOTIDE SEQUENCE [LARGE SCALE GENOMIC DNA]</scope>
    <source>
        <strain evidence="11">cv. Tunisia</strain>
    </source>
</reference>
<comment type="similarity">
    <text evidence="2 8">Belongs to the glycosyl hydrolase 28 family.</text>
</comment>
<keyword evidence="10" id="KW-0732">Signal</keyword>
<dbReference type="Pfam" id="PF00295">
    <property type="entry name" value="Glyco_hydro_28"/>
    <property type="match status" value="1"/>
</dbReference>
<keyword evidence="5 8" id="KW-0378">Hydrolase</keyword>
<feature type="chain" id="PRO_5027843789" evidence="10">
    <location>
        <begin position="33"/>
        <end position="471"/>
    </location>
</feature>
<name>A0A6P8EA33_PUNGR</name>
<dbReference type="RefSeq" id="XP_031402161.1">
    <property type="nucleotide sequence ID" value="XM_031546301.1"/>
</dbReference>
<evidence type="ECO:0000256" key="7">
    <source>
        <dbReference type="ARBA" id="ARBA00023316"/>
    </source>
</evidence>
<evidence type="ECO:0000256" key="9">
    <source>
        <dbReference type="SAM" id="MobiDB-lite"/>
    </source>
</evidence>
<dbReference type="PANTHER" id="PTHR31375">
    <property type="match status" value="1"/>
</dbReference>
<dbReference type="AlphaFoldDB" id="A0A6P8EA33"/>
<feature type="region of interest" description="Disordered" evidence="9">
    <location>
        <begin position="34"/>
        <end position="68"/>
    </location>
</feature>
<feature type="compositionally biased region" description="Basic residues" evidence="9">
    <location>
        <begin position="35"/>
        <end position="55"/>
    </location>
</feature>
<evidence type="ECO:0000313" key="11">
    <source>
        <dbReference type="Proteomes" id="UP000515151"/>
    </source>
</evidence>
<evidence type="ECO:0000256" key="2">
    <source>
        <dbReference type="ARBA" id="ARBA00008834"/>
    </source>
</evidence>
<dbReference type="Proteomes" id="UP000515151">
    <property type="component" value="Chromosome 6"/>
</dbReference>
<keyword evidence="7" id="KW-0961">Cell wall biogenesis/degradation</keyword>
<organism evidence="11 12">
    <name type="scientific">Punica granatum</name>
    <name type="common">Pomegranate</name>
    <dbReference type="NCBI Taxonomy" id="22663"/>
    <lineage>
        <taxon>Eukaryota</taxon>
        <taxon>Viridiplantae</taxon>
        <taxon>Streptophyta</taxon>
        <taxon>Embryophyta</taxon>
        <taxon>Tracheophyta</taxon>
        <taxon>Spermatophyta</taxon>
        <taxon>Magnoliopsida</taxon>
        <taxon>eudicotyledons</taxon>
        <taxon>Gunneridae</taxon>
        <taxon>Pentapetalae</taxon>
        <taxon>rosids</taxon>
        <taxon>malvids</taxon>
        <taxon>Myrtales</taxon>
        <taxon>Lythraceae</taxon>
        <taxon>Punica</taxon>
    </lineage>
</organism>
<evidence type="ECO:0000256" key="10">
    <source>
        <dbReference type="SAM" id="SignalP"/>
    </source>
</evidence>
<feature type="signal peptide" evidence="10">
    <location>
        <begin position="1"/>
        <end position="32"/>
    </location>
</feature>
<reference evidence="12" key="2">
    <citation type="submission" date="2025-08" db="UniProtKB">
        <authorList>
            <consortium name="RefSeq"/>
        </authorList>
    </citation>
    <scope>IDENTIFICATION</scope>
    <source>
        <tissue evidence="12">Leaf</tissue>
    </source>
</reference>
<dbReference type="Gene3D" id="2.160.20.10">
    <property type="entry name" value="Single-stranded right-handed beta-helix, Pectin lyase-like"/>
    <property type="match status" value="1"/>
</dbReference>
<dbReference type="InterPro" id="IPR012334">
    <property type="entry name" value="Pectin_lyas_fold"/>
</dbReference>
<comment type="subcellular location">
    <subcellularLocation>
        <location evidence="1">Secreted</location>
        <location evidence="1">Cell wall</location>
    </subcellularLocation>
</comment>
<keyword evidence="11" id="KW-1185">Reference proteome</keyword>
<dbReference type="InterPro" id="IPR006626">
    <property type="entry name" value="PbH1"/>
</dbReference>
<evidence type="ECO:0000256" key="4">
    <source>
        <dbReference type="ARBA" id="ARBA00022525"/>
    </source>
</evidence>
<keyword evidence="6 8" id="KW-0326">Glycosidase</keyword>
<proteinExistence type="inferred from homology"/>
<dbReference type="GO" id="GO:0071555">
    <property type="term" value="P:cell wall organization"/>
    <property type="evidence" value="ECO:0007669"/>
    <property type="project" value="UniProtKB-KW"/>
</dbReference>
<protein>
    <submittedName>
        <fullName evidence="12">Polygalacturonase At1g48100-like</fullName>
    </submittedName>
</protein>
<dbReference type="InterPro" id="IPR011050">
    <property type="entry name" value="Pectin_lyase_fold/virulence"/>
</dbReference>
<dbReference type="SMART" id="SM00710">
    <property type="entry name" value="PbH1"/>
    <property type="match status" value="5"/>
</dbReference>
<gene>
    <name evidence="12" type="primary">LOC116211786</name>
</gene>
<evidence type="ECO:0000256" key="5">
    <source>
        <dbReference type="ARBA" id="ARBA00022801"/>
    </source>
</evidence>
<dbReference type="InterPro" id="IPR000743">
    <property type="entry name" value="Glyco_hydro_28"/>
</dbReference>